<dbReference type="AlphaFoldDB" id="A0A226CUY3"/>
<accession>A0A226CUY3</accession>
<dbReference type="InterPro" id="IPR029062">
    <property type="entry name" value="Class_I_gatase-like"/>
</dbReference>
<protein>
    <submittedName>
        <fullName evidence="1">TRPM8 channel-associated factor</fullName>
    </submittedName>
</protein>
<dbReference type="SUPFAM" id="SSF52317">
    <property type="entry name" value="Class I glutamine amidotransferase-like"/>
    <property type="match status" value="1"/>
</dbReference>
<proteinExistence type="predicted"/>
<dbReference type="OrthoDB" id="10260387at2759"/>
<dbReference type="CDD" id="cd15482">
    <property type="entry name" value="Sialidase_non-viral"/>
    <property type="match status" value="1"/>
</dbReference>
<dbReference type="EMBL" id="LNIX01000078">
    <property type="protein sequence ID" value="OXA36699.1"/>
    <property type="molecule type" value="Genomic_DNA"/>
</dbReference>
<evidence type="ECO:0000313" key="1">
    <source>
        <dbReference type="EMBL" id="OXA36699.1"/>
    </source>
</evidence>
<reference evidence="1 2" key="1">
    <citation type="submission" date="2015-12" db="EMBL/GenBank/DDBJ databases">
        <title>The genome of Folsomia candida.</title>
        <authorList>
            <person name="Faddeeva A."/>
            <person name="Derks M.F."/>
            <person name="Anvar Y."/>
            <person name="Smit S."/>
            <person name="Van Straalen N."/>
            <person name="Roelofs D."/>
        </authorList>
    </citation>
    <scope>NUCLEOTIDE SEQUENCE [LARGE SCALE GENOMIC DNA]</scope>
    <source>
        <strain evidence="1 2">VU population</strain>
        <tissue evidence="1">Whole body</tissue>
    </source>
</reference>
<name>A0A226CUY3_FOLCA</name>
<evidence type="ECO:0000313" key="2">
    <source>
        <dbReference type="Proteomes" id="UP000198287"/>
    </source>
</evidence>
<organism evidence="1 2">
    <name type="scientific">Folsomia candida</name>
    <name type="common">Springtail</name>
    <dbReference type="NCBI Taxonomy" id="158441"/>
    <lineage>
        <taxon>Eukaryota</taxon>
        <taxon>Metazoa</taxon>
        <taxon>Ecdysozoa</taxon>
        <taxon>Arthropoda</taxon>
        <taxon>Hexapoda</taxon>
        <taxon>Collembola</taxon>
        <taxon>Entomobryomorpha</taxon>
        <taxon>Isotomoidea</taxon>
        <taxon>Isotomidae</taxon>
        <taxon>Proisotominae</taxon>
        <taxon>Folsomia</taxon>
    </lineage>
</organism>
<comment type="caution">
    <text evidence="1">The sequence shown here is derived from an EMBL/GenBank/DDBJ whole genome shotgun (WGS) entry which is preliminary data.</text>
</comment>
<gene>
    <name evidence="1" type="ORF">Fcan01_28536</name>
</gene>
<sequence>MQLLLKFWGLWSTFSLLSFLYLKFKLLVNASHFSFIRLLVNCMVALEHLCGLPVEADLDIILQDVAAWGCESCGMGMVSVFGSEAFTVLVSEYNSAFYPAVGASRYGDGRVVAFSHDTFLNPGNEIADSVKFLNNTIAWASNTDGSKSVGILSTGQPNYQELNAFLNANGYNSAIINYDALFNLSSTSFDVIIIASMLSIENNVVESMKNYVFRGGALVTGCTSWANPNVDFRNYFAGNNILRDMGMVWSPDYTYPTLPNNNYNASRNLLLVTHANNASLEIISLLVSGQAPTEFEARQLPGIVYKALSLIDKQQLPSADALHIVLESLLSPINPSIDTPIIPTVTDMVNFGLEQILYYTLQSSNEIKEHPSAQNFPGSLPAGVHI</sequence>
<dbReference type="Proteomes" id="UP000198287">
    <property type="component" value="Unassembled WGS sequence"/>
</dbReference>
<keyword evidence="2" id="KW-1185">Reference proteome</keyword>